<dbReference type="Proteomes" id="UP001551675">
    <property type="component" value="Unassembled WGS sequence"/>
</dbReference>
<organism evidence="1 2">
    <name type="scientific">Microtetraspora glauca</name>
    <dbReference type="NCBI Taxonomy" id="1996"/>
    <lineage>
        <taxon>Bacteria</taxon>
        <taxon>Bacillati</taxon>
        <taxon>Actinomycetota</taxon>
        <taxon>Actinomycetes</taxon>
        <taxon>Streptosporangiales</taxon>
        <taxon>Streptosporangiaceae</taxon>
        <taxon>Microtetraspora</taxon>
    </lineage>
</organism>
<keyword evidence="2" id="KW-1185">Reference proteome</keyword>
<dbReference type="InterPro" id="IPR016024">
    <property type="entry name" value="ARM-type_fold"/>
</dbReference>
<dbReference type="EMBL" id="JBFALK010000021">
    <property type="protein sequence ID" value="MEV0973334.1"/>
    <property type="molecule type" value="Genomic_DNA"/>
</dbReference>
<dbReference type="SUPFAM" id="SSF48371">
    <property type="entry name" value="ARM repeat"/>
    <property type="match status" value="1"/>
</dbReference>
<comment type="caution">
    <text evidence="1">The sequence shown here is derived from an EMBL/GenBank/DDBJ whole genome shotgun (WGS) entry which is preliminary data.</text>
</comment>
<protein>
    <submittedName>
        <fullName evidence="1">HEAT repeat domain-containing protein</fullName>
    </submittedName>
</protein>
<proteinExistence type="predicted"/>
<name>A0ABV3GP04_MICGL</name>
<reference evidence="1 2" key="1">
    <citation type="submission" date="2024-06" db="EMBL/GenBank/DDBJ databases">
        <title>The Natural Products Discovery Center: Release of the First 8490 Sequenced Strains for Exploring Actinobacteria Biosynthetic Diversity.</title>
        <authorList>
            <person name="Kalkreuter E."/>
            <person name="Kautsar S.A."/>
            <person name="Yang D."/>
            <person name="Bader C.D."/>
            <person name="Teijaro C.N."/>
            <person name="Fluegel L."/>
            <person name="Davis C.M."/>
            <person name="Simpson J.R."/>
            <person name="Lauterbach L."/>
            <person name="Steele A.D."/>
            <person name="Gui C."/>
            <person name="Meng S."/>
            <person name="Li G."/>
            <person name="Viehrig K."/>
            <person name="Ye F."/>
            <person name="Su P."/>
            <person name="Kiefer A.F."/>
            <person name="Nichols A."/>
            <person name="Cepeda A.J."/>
            <person name="Yan W."/>
            <person name="Fan B."/>
            <person name="Jiang Y."/>
            <person name="Adhikari A."/>
            <person name="Zheng C.-J."/>
            <person name="Schuster L."/>
            <person name="Cowan T.M."/>
            <person name="Smanski M.J."/>
            <person name="Chevrette M.G."/>
            <person name="De Carvalho L.P.S."/>
            <person name="Shen B."/>
        </authorList>
    </citation>
    <scope>NUCLEOTIDE SEQUENCE [LARGE SCALE GENOMIC DNA]</scope>
    <source>
        <strain evidence="1 2">NPDC050100</strain>
    </source>
</reference>
<sequence>MSFDWFDVILDFGSMLDEPGSKAAVRLDALTDELGLRFVPKDLPRHMSEDWADWLQTVAEAGTPALLARLEHPSTSIRRAAAFVLTYCSDAELPAALRARIEAETDAPTTLTLLIALGRFPEQRAYLRELTTRDHPPLTRCGAALGLVMRPCGVGRFRDGPAAGADLDDDVIEALTIGFTDDAVESHVEELPWTEPEWNHLEDVITMSLRPLPDALARWLTMMLTLTRAGKVHSGWADCLCYSAGDLNRHHPGLGAPLGPLVGDLLGHPETDARLGAMRSIVCWLGDPENDAATARYLDQVAAALDVPELEGMALCVLITQRDARCVPPLRRMISEESMTLRLDGPRTMENSPYLMSLLPAAARFADELIPAVRTRLAAEPQTHEVERLLEAITGWDGLEVALPELRRLRESAERWPRGEPKVLSTLLNHLGRDTHPDGG</sequence>
<gene>
    <name evidence="1" type="ORF">AB0I59_32430</name>
</gene>
<dbReference type="RefSeq" id="WP_358138918.1">
    <property type="nucleotide sequence ID" value="NZ_JBFALK010000021.1"/>
</dbReference>
<accession>A0ABV3GP04</accession>
<evidence type="ECO:0000313" key="2">
    <source>
        <dbReference type="Proteomes" id="UP001551675"/>
    </source>
</evidence>
<evidence type="ECO:0000313" key="1">
    <source>
        <dbReference type="EMBL" id="MEV0973334.1"/>
    </source>
</evidence>